<dbReference type="InterPro" id="IPR004472">
    <property type="entry name" value="DTB_synth_BioD"/>
</dbReference>
<name>A0ABV5EIP9_9ACTN</name>
<evidence type="ECO:0000256" key="1">
    <source>
        <dbReference type="HAMAP-Rule" id="MF_00336"/>
    </source>
</evidence>
<gene>
    <name evidence="1 2" type="primary">bioD</name>
    <name evidence="2" type="ORF">VSS16_28850</name>
</gene>
<accession>A0ABV5EIP9</accession>
<keyword evidence="1" id="KW-0547">Nucleotide-binding</keyword>
<keyword evidence="1" id="KW-0093">Biotin biosynthesis</keyword>
<comment type="subcellular location">
    <subcellularLocation>
        <location evidence="1">Cytoplasm</location>
    </subcellularLocation>
</comment>
<dbReference type="Gene3D" id="3.40.50.300">
    <property type="entry name" value="P-loop containing nucleotide triphosphate hydrolases"/>
    <property type="match status" value="1"/>
</dbReference>
<dbReference type="PANTHER" id="PTHR43210">
    <property type="entry name" value="DETHIOBIOTIN SYNTHETASE"/>
    <property type="match status" value="1"/>
</dbReference>
<dbReference type="EC" id="6.3.3.3" evidence="1"/>
<reference evidence="2 3" key="1">
    <citation type="submission" date="2024-01" db="EMBL/GenBank/DDBJ databases">
        <title>Genome mining of biosynthetic gene clusters to explore secondary metabolites of Streptomyces sp.</title>
        <authorList>
            <person name="Baig A."/>
            <person name="Ajitkumar Shintre N."/>
            <person name="Kumar H."/>
            <person name="Anbarasu A."/>
            <person name="Ramaiah S."/>
        </authorList>
    </citation>
    <scope>NUCLEOTIDE SEQUENCE [LARGE SCALE GENOMIC DNA]</scope>
    <source>
        <strain evidence="2 3">A57</strain>
    </source>
</reference>
<keyword evidence="1" id="KW-0479">Metal-binding</keyword>
<comment type="similarity">
    <text evidence="1">Belongs to the dethiobiotin synthetase family.</text>
</comment>
<feature type="binding site" evidence="1">
    <location>
        <position position="50"/>
    </location>
    <ligand>
        <name>Mg(2+)</name>
        <dbReference type="ChEBI" id="CHEBI:18420"/>
    </ligand>
</feature>
<keyword evidence="1" id="KW-0460">Magnesium</keyword>
<sequence length="252" mass="24828">MPVLVITGTGTEVGKTVTTAAVAAAALAAGRSVAVLKPAQTGVRPDERGDADEVARLAGAVTAAELARYPEPLAPATAARRSGRAPVRPGEVAEAAAKLATGHDLVLVEGAGGLLVRFDPEGGTLADVAALLGAPVLLVAAAGLGTLNTTGLTAGELARRGLALTGVVIGSWPAEADLACRCNLADLPEVAGVPLLGALPAGAAALAPADFRASAPAWLAPVLHGTWDAEAFRARHAPPEGGARERGGGQSP</sequence>
<feature type="binding site" evidence="1">
    <location>
        <position position="41"/>
    </location>
    <ligand>
        <name>substrate</name>
    </ligand>
</feature>
<comment type="function">
    <text evidence="1">Catalyzes a mechanistically unusual reaction, the ATP-dependent insertion of CO2 between the N7 and N8 nitrogen atoms of 7,8-diaminopelargonic acid (DAPA, also called 7,8-diammoniononanoate) to form a ureido ring.</text>
</comment>
<feature type="binding site" evidence="1">
    <location>
        <begin position="12"/>
        <end position="17"/>
    </location>
    <ligand>
        <name>ATP</name>
        <dbReference type="ChEBI" id="CHEBI:30616"/>
    </ligand>
</feature>
<evidence type="ECO:0000313" key="2">
    <source>
        <dbReference type="EMBL" id="MFB8776700.1"/>
    </source>
</evidence>
<organism evidence="2 3">
    <name type="scientific">Streptomyces broussonetiae</name>
    <dbReference type="NCBI Taxonomy" id="2686304"/>
    <lineage>
        <taxon>Bacteria</taxon>
        <taxon>Bacillati</taxon>
        <taxon>Actinomycetota</taxon>
        <taxon>Actinomycetes</taxon>
        <taxon>Kitasatosporales</taxon>
        <taxon>Streptomycetaceae</taxon>
        <taxon>Streptomyces</taxon>
    </lineage>
</organism>
<dbReference type="NCBIfam" id="TIGR00347">
    <property type="entry name" value="bioD"/>
    <property type="match status" value="1"/>
</dbReference>
<comment type="caution">
    <text evidence="1">Lacks conserved residue(s) required for the propagation of feature annotation.</text>
</comment>
<keyword evidence="1 2" id="KW-0436">Ligase</keyword>
<dbReference type="GO" id="GO:0004141">
    <property type="term" value="F:dethiobiotin synthase activity"/>
    <property type="evidence" value="ECO:0007669"/>
    <property type="project" value="UniProtKB-EC"/>
</dbReference>
<keyword evidence="3" id="KW-1185">Reference proteome</keyword>
<feature type="active site" evidence="1">
    <location>
        <position position="37"/>
    </location>
</feature>
<comment type="pathway">
    <text evidence="1">Cofactor biosynthesis; biotin biosynthesis; biotin from 7,8-diaminononanoate: step 1/2.</text>
</comment>
<dbReference type="CDD" id="cd03109">
    <property type="entry name" value="DTBS"/>
    <property type="match status" value="1"/>
</dbReference>
<dbReference type="Proteomes" id="UP001585080">
    <property type="component" value="Unassembled WGS sequence"/>
</dbReference>
<comment type="catalytic activity">
    <reaction evidence="1">
        <text>(7R,8S)-7,8-diammoniononanoate + CO2 + ATP = (4R,5S)-dethiobiotin + ADP + phosphate + 3 H(+)</text>
        <dbReference type="Rhea" id="RHEA:15805"/>
        <dbReference type="ChEBI" id="CHEBI:15378"/>
        <dbReference type="ChEBI" id="CHEBI:16526"/>
        <dbReference type="ChEBI" id="CHEBI:30616"/>
        <dbReference type="ChEBI" id="CHEBI:43474"/>
        <dbReference type="ChEBI" id="CHEBI:149469"/>
        <dbReference type="ChEBI" id="CHEBI:149473"/>
        <dbReference type="ChEBI" id="CHEBI:456216"/>
        <dbReference type="EC" id="6.3.3.3"/>
    </reaction>
</comment>
<evidence type="ECO:0000313" key="3">
    <source>
        <dbReference type="Proteomes" id="UP001585080"/>
    </source>
</evidence>
<comment type="cofactor">
    <cofactor evidence="1">
        <name>Mg(2+)</name>
        <dbReference type="ChEBI" id="CHEBI:18420"/>
    </cofactor>
</comment>
<dbReference type="HAMAP" id="MF_00336">
    <property type="entry name" value="BioD"/>
    <property type="match status" value="1"/>
</dbReference>
<comment type="caution">
    <text evidence="2">The sequence shown here is derived from an EMBL/GenBank/DDBJ whole genome shotgun (WGS) entry which is preliminary data.</text>
</comment>
<dbReference type="EMBL" id="JAYMRP010000033">
    <property type="protein sequence ID" value="MFB8776700.1"/>
    <property type="molecule type" value="Genomic_DNA"/>
</dbReference>
<dbReference type="SUPFAM" id="SSF52540">
    <property type="entry name" value="P-loop containing nucleoside triphosphate hydrolases"/>
    <property type="match status" value="1"/>
</dbReference>
<keyword evidence="1" id="KW-0963">Cytoplasm</keyword>
<keyword evidence="1" id="KW-0067">ATP-binding</keyword>
<dbReference type="PANTHER" id="PTHR43210:SF5">
    <property type="entry name" value="DETHIOBIOTIN SYNTHETASE"/>
    <property type="match status" value="1"/>
</dbReference>
<feature type="binding site" evidence="1">
    <location>
        <position position="16"/>
    </location>
    <ligand>
        <name>Mg(2+)</name>
        <dbReference type="ChEBI" id="CHEBI:18420"/>
    </ligand>
</feature>
<dbReference type="Pfam" id="PF13500">
    <property type="entry name" value="AAA_26"/>
    <property type="match status" value="1"/>
</dbReference>
<feature type="binding site" evidence="1">
    <location>
        <position position="50"/>
    </location>
    <ligand>
        <name>ATP</name>
        <dbReference type="ChEBI" id="CHEBI:30616"/>
    </ligand>
</feature>
<comment type="subunit">
    <text evidence="1">Homodimer.</text>
</comment>
<dbReference type="InterPro" id="IPR027417">
    <property type="entry name" value="P-loop_NTPase"/>
</dbReference>
<feature type="binding site" evidence="1">
    <location>
        <begin position="109"/>
        <end position="112"/>
    </location>
    <ligand>
        <name>ATP</name>
        <dbReference type="ChEBI" id="CHEBI:30616"/>
    </ligand>
</feature>
<feature type="binding site" evidence="1">
    <location>
        <begin position="170"/>
        <end position="171"/>
    </location>
    <ligand>
        <name>ATP</name>
        <dbReference type="ChEBI" id="CHEBI:30616"/>
    </ligand>
</feature>
<feature type="binding site" evidence="1">
    <location>
        <position position="109"/>
    </location>
    <ligand>
        <name>Mg(2+)</name>
        <dbReference type="ChEBI" id="CHEBI:18420"/>
    </ligand>
</feature>
<proteinExistence type="inferred from homology"/>
<protein>
    <recommendedName>
        <fullName evidence="1">ATP-dependent dethiobiotin synthetase BioD</fullName>
        <ecNumber evidence="1">6.3.3.3</ecNumber>
    </recommendedName>
    <alternativeName>
        <fullName evidence="1">DTB synthetase</fullName>
        <shortName evidence="1">DTBS</shortName>
    </alternativeName>
    <alternativeName>
        <fullName evidence="1">Dethiobiotin synthase</fullName>
    </alternativeName>
</protein>
<dbReference type="RefSeq" id="WP_376735219.1">
    <property type="nucleotide sequence ID" value="NZ_JAYMRP010000033.1"/>
</dbReference>